<evidence type="ECO:0000313" key="2">
    <source>
        <dbReference type="EMBL" id="MDQ0473780.1"/>
    </source>
</evidence>
<feature type="transmembrane region" description="Helical" evidence="1">
    <location>
        <begin position="303"/>
        <end position="321"/>
    </location>
</feature>
<feature type="transmembrane region" description="Helical" evidence="1">
    <location>
        <begin position="163"/>
        <end position="184"/>
    </location>
</feature>
<reference evidence="2 3" key="1">
    <citation type="submission" date="2023-07" db="EMBL/GenBank/DDBJ databases">
        <title>Genomic Encyclopedia of Type Strains, Phase IV (KMG-IV): sequencing the most valuable type-strain genomes for metagenomic binning, comparative biology and taxonomic classification.</title>
        <authorList>
            <person name="Goeker M."/>
        </authorList>
    </citation>
    <scope>NUCLEOTIDE SEQUENCE [LARGE SCALE GENOMIC DNA]</scope>
    <source>
        <strain evidence="2 3">DSM 19619</strain>
    </source>
</reference>
<feature type="transmembrane region" description="Helical" evidence="1">
    <location>
        <begin position="75"/>
        <end position="96"/>
    </location>
</feature>
<dbReference type="InterPro" id="IPR025461">
    <property type="entry name" value="ABA4-like"/>
</dbReference>
<name>A0ABU0JHL6_9HYPH</name>
<keyword evidence="3" id="KW-1185">Reference proteome</keyword>
<dbReference type="Pfam" id="PF14108">
    <property type="entry name" value="ABA4-like"/>
    <property type="match status" value="1"/>
</dbReference>
<evidence type="ECO:0000313" key="3">
    <source>
        <dbReference type="Proteomes" id="UP001242480"/>
    </source>
</evidence>
<evidence type="ECO:0000256" key="1">
    <source>
        <dbReference type="SAM" id="Phobius"/>
    </source>
</evidence>
<sequence>MLEQSFGIGNMAAMLSWALLVLLPRWRGLAQAVAGVAVPALLSLAYLVLIGVWWSRTAGGFGSIAEVRALFGSDALLVAGWFHYLAFDLFVGAWILREGERAGLPHPALVPLLVLTFLFGPIGYLGFLALRRAWRLADVWPQAGTARRHGLGRLWFAFAGREPVLVAAGLLFLAALLPTGIAHVLDERTLAGVNVWTKPLKFEASLALFAFSLAWFMPMASDAFRRSLAGRAVVWAFVVPAAFEIAYIVWRASRGEASHFNTATPAAAIGYALMGLGAVTLTLTAPLLAWGIARRDAPPADPAYRLAVILGLALTFVLGGIEGMVMSAGAGHAVGAPLAGDAGVPVFGWLRSAGDLRVAHFLGIHAQQAIPLAGALAAALLPARARPAVLGFAALYAGLTIAAFVEAMAGRPLL</sequence>
<organism evidence="2 3">
    <name type="scientific">Labrys wisconsinensis</name>
    <dbReference type="NCBI Taxonomy" id="425677"/>
    <lineage>
        <taxon>Bacteria</taxon>
        <taxon>Pseudomonadati</taxon>
        <taxon>Pseudomonadota</taxon>
        <taxon>Alphaproteobacteria</taxon>
        <taxon>Hyphomicrobiales</taxon>
        <taxon>Xanthobacteraceae</taxon>
        <taxon>Labrys</taxon>
    </lineage>
</organism>
<keyword evidence="1" id="KW-0472">Membrane</keyword>
<protein>
    <recommendedName>
        <fullName evidence="4">DUF4281 domain-containing protein</fullName>
    </recommendedName>
</protein>
<gene>
    <name evidence="2" type="ORF">QO011_006816</name>
</gene>
<dbReference type="Proteomes" id="UP001242480">
    <property type="component" value="Unassembled WGS sequence"/>
</dbReference>
<keyword evidence="1" id="KW-0812">Transmembrane</keyword>
<accession>A0ABU0JHL6</accession>
<feature type="transmembrane region" description="Helical" evidence="1">
    <location>
        <begin position="32"/>
        <end position="54"/>
    </location>
</feature>
<feature type="transmembrane region" description="Helical" evidence="1">
    <location>
        <begin position="388"/>
        <end position="409"/>
    </location>
</feature>
<dbReference type="RefSeq" id="WP_307282414.1">
    <property type="nucleotide sequence ID" value="NZ_JAUSVX010000018.1"/>
</dbReference>
<feature type="transmembrane region" description="Helical" evidence="1">
    <location>
        <begin position="358"/>
        <end position="381"/>
    </location>
</feature>
<feature type="transmembrane region" description="Helical" evidence="1">
    <location>
        <begin position="270"/>
        <end position="291"/>
    </location>
</feature>
<feature type="transmembrane region" description="Helical" evidence="1">
    <location>
        <begin position="232"/>
        <end position="250"/>
    </location>
</feature>
<comment type="caution">
    <text evidence="2">The sequence shown here is derived from an EMBL/GenBank/DDBJ whole genome shotgun (WGS) entry which is preliminary data.</text>
</comment>
<keyword evidence="1" id="KW-1133">Transmembrane helix</keyword>
<evidence type="ECO:0008006" key="4">
    <source>
        <dbReference type="Google" id="ProtNLM"/>
    </source>
</evidence>
<feature type="transmembrane region" description="Helical" evidence="1">
    <location>
        <begin position="204"/>
        <end position="220"/>
    </location>
</feature>
<proteinExistence type="predicted"/>
<feature type="transmembrane region" description="Helical" evidence="1">
    <location>
        <begin position="7"/>
        <end position="26"/>
    </location>
</feature>
<feature type="transmembrane region" description="Helical" evidence="1">
    <location>
        <begin position="108"/>
        <end position="130"/>
    </location>
</feature>
<dbReference type="EMBL" id="JAUSVX010000018">
    <property type="protein sequence ID" value="MDQ0473780.1"/>
    <property type="molecule type" value="Genomic_DNA"/>
</dbReference>